<dbReference type="Pfam" id="PF00179">
    <property type="entry name" value="UQ_con"/>
    <property type="match status" value="1"/>
</dbReference>
<evidence type="ECO:0000256" key="1">
    <source>
        <dbReference type="ARBA" id="ARBA00022679"/>
    </source>
</evidence>
<evidence type="ECO:0000256" key="15">
    <source>
        <dbReference type="RuleBase" id="RU362109"/>
    </source>
</evidence>
<gene>
    <name evidence="18" type="ORF">ECC02_003723</name>
</gene>
<evidence type="ECO:0000256" key="9">
    <source>
        <dbReference type="ARBA" id="ARBA00072436"/>
    </source>
</evidence>
<feature type="domain" description="UBC core" evidence="17">
    <location>
        <begin position="68"/>
        <end position="212"/>
    </location>
</feature>
<name>A0A7J6Y8V0_TRYCR</name>
<dbReference type="PANTHER" id="PTHR24068">
    <property type="entry name" value="UBIQUITIN-CONJUGATING ENZYME E2"/>
    <property type="match status" value="1"/>
</dbReference>
<keyword evidence="2 15" id="KW-0547">Nucleotide-binding</keyword>
<evidence type="ECO:0000256" key="12">
    <source>
        <dbReference type="ARBA" id="ARBA00078369"/>
    </source>
</evidence>
<dbReference type="Proteomes" id="UP000583944">
    <property type="component" value="Unassembled WGS sequence"/>
</dbReference>
<dbReference type="SMART" id="SM00212">
    <property type="entry name" value="UBCc"/>
    <property type="match status" value="1"/>
</dbReference>
<dbReference type="FunFam" id="3.10.110.10:FF:000078">
    <property type="entry name" value="ubiquitin-conjugating enzyme E2 H isoform X2"/>
    <property type="match status" value="1"/>
</dbReference>
<evidence type="ECO:0000313" key="18">
    <source>
        <dbReference type="EMBL" id="KAF5223184.1"/>
    </source>
</evidence>
<keyword evidence="5" id="KW-0832">Ubl conjugation</keyword>
<dbReference type="InterPro" id="IPR016135">
    <property type="entry name" value="UBQ-conjugating_enzyme/RWD"/>
</dbReference>
<evidence type="ECO:0000256" key="14">
    <source>
        <dbReference type="PROSITE-ProRule" id="PRU10133"/>
    </source>
</evidence>
<protein>
    <recommendedName>
        <fullName evidence="9">Ubiquitin-conjugating enzyme E2 H</fullName>
    </recommendedName>
    <alternativeName>
        <fullName evidence="12">(E3-independent) E2 ubiquitin-conjugating enzyme H</fullName>
    </alternativeName>
    <alternativeName>
        <fullName evidence="10">E2 ubiquitin-conjugating enzyme H</fullName>
    </alternativeName>
    <alternativeName>
        <fullName evidence="13">Ubiquitin carrier protein H</fullName>
    </alternativeName>
    <alternativeName>
        <fullName evidence="11">Ubiquitin-protein ligase H</fullName>
    </alternativeName>
</protein>
<comment type="caution">
    <text evidence="18">The sequence shown here is derived from an EMBL/GenBank/DDBJ whole genome shotgun (WGS) entry which is preliminary data.</text>
</comment>
<evidence type="ECO:0000256" key="2">
    <source>
        <dbReference type="ARBA" id="ARBA00022741"/>
    </source>
</evidence>
<keyword evidence="6" id="KW-0007">Acetylation</keyword>
<dbReference type="AlphaFoldDB" id="A0A7J6Y8V0"/>
<comment type="function">
    <text evidence="7">Accepts ubiquitin from the E1 complex and catalyzes its covalent attachment to other proteins. E2 ubiquitin conjugating enzyme that transfers ubiquitin to MAEA, a core component of the CTLH E3 ubiquitin-protein ligase complex. In vitro catalyzes 'Lys-11'- and 'Lys-48'-linked polyubiquitination. Capable, in vitro, to ubiquitinate histone H2A.</text>
</comment>
<feature type="compositionally biased region" description="Polar residues" evidence="16">
    <location>
        <begin position="246"/>
        <end position="261"/>
    </location>
</feature>
<evidence type="ECO:0000259" key="17">
    <source>
        <dbReference type="PROSITE" id="PS50127"/>
    </source>
</evidence>
<dbReference type="GO" id="GO:0005524">
    <property type="term" value="F:ATP binding"/>
    <property type="evidence" value="ECO:0007669"/>
    <property type="project" value="UniProtKB-UniRule"/>
</dbReference>
<evidence type="ECO:0000256" key="3">
    <source>
        <dbReference type="ARBA" id="ARBA00022786"/>
    </source>
</evidence>
<dbReference type="VEuPathDB" id="TriTrypDB:ECC02_003723"/>
<feature type="active site" description="Glycyl thioester intermediate" evidence="14">
    <location>
        <position position="149"/>
    </location>
</feature>
<feature type="region of interest" description="Disordered" evidence="16">
    <location>
        <begin position="44"/>
        <end position="65"/>
    </location>
</feature>
<keyword evidence="3 15" id="KW-0833">Ubl conjugation pathway</keyword>
<dbReference type="PROSITE" id="PS00183">
    <property type="entry name" value="UBC_1"/>
    <property type="match status" value="1"/>
</dbReference>
<dbReference type="EMBL" id="JABDHM010000021">
    <property type="protein sequence ID" value="KAF5223184.1"/>
    <property type="molecule type" value="Genomic_DNA"/>
</dbReference>
<dbReference type="SUPFAM" id="SSF54495">
    <property type="entry name" value="UBC-like"/>
    <property type="match status" value="1"/>
</dbReference>
<evidence type="ECO:0000256" key="4">
    <source>
        <dbReference type="ARBA" id="ARBA00022840"/>
    </source>
</evidence>
<dbReference type="PROSITE" id="PS50127">
    <property type="entry name" value="UBC_2"/>
    <property type="match status" value="1"/>
</dbReference>
<sequence length="274" mass="31052">MLFFFFFFGVGGGLSFAATYILRFHKRGKTRHIGKKIKKRELKKKKKERTLKEGEGDVYNTSTMSADRSSRRKEMDFMKLMNGPRKVHPSNSVSEFWVEFNGPEGTAYEDGTWFIHVQLPADYPFKSPCIGFSNSIYHPNVDEASGSVCLDVINQTWTPMYELQNVFDVFLPQLLRYPNASDPLNSSAASKLLHDPIAYVSIVREHVSRHATREVALGSIPLEFRPLQEDAVRANEKTRTVLEDSSPATSKGLTEAPNSCVDSEEEYEPESIDI</sequence>
<organism evidence="18 19">
    <name type="scientific">Trypanosoma cruzi</name>
    <dbReference type="NCBI Taxonomy" id="5693"/>
    <lineage>
        <taxon>Eukaryota</taxon>
        <taxon>Discoba</taxon>
        <taxon>Euglenozoa</taxon>
        <taxon>Kinetoplastea</taxon>
        <taxon>Metakinetoplastina</taxon>
        <taxon>Trypanosomatida</taxon>
        <taxon>Trypanosomatidae</taxon>
        <taxon>Trypanosoma</taxon>
        <taxon>Schizotrypanum</taxon>
    </lineage>
</organism>
<evidence type="ECO:0000256" key="16">
    <source>
        <dbReference type="SAM" id="MobiDB-lite"/>
    </source>
</evidence>
<comment type="similarity">
    <text evidence="15">Belongs to the ubiquitin-conjugating enzyme family.</text>
</comment>
<dbReference type="Gene3D" id="3.10.110.10">
    <property type="entry name" value="Ubiquitin Conjugating Enzyme"/>
    <property type="match status" value="1"/>
</dbReference>
<dbReference type="InterPro" id="IPR023313">
    <property type="entry name" value="UBQ-conjugating_AS"/>
</dbReference>
<evidence type="ECO:0000256" key="8">
    <source>
        <dbReference type="ARBA" id="ARBA00063081"/>
    </source>
</evidence>
<evidence type="ECO:0000256" key="7">
    <source>
        <dbReference type="ARBA" id="ARBA00060202"/>
    </source>
</evidence>
<keyword evidence="1" id="KW-0808">Transferase</keyword>
<evidence type="ECO:0000256" key="10">
    <source>
        <dbReference type="ARBA" id="ARBA00076312"/>
    </source>
</evidence>
<evidence type="ECO:0000256" key="6">
    <source>
        <dbReference type="ARBA" id="ARBA00022990"/>
    </source>
</evidence>
<proteinExistence type="inferred from homology"/>
<feature type="compositionally biased region" description="Acidic residues" evidence="16">
    <location>
        <begin position="262"/>
        <end position="274"/>
    </location>
</feature>
<feature type="region of interest" description="Disordered" evidence="16">
    <location>
        <begin position="235"/>
        <end position="274"/>
    </location>
</feature>
<evidence type="ECO:0000256" key="11">
    <source>
        <dbReference type="ARBA" id="ARBA00077502"/>
    </source>
</evidence>
<dbReference type="VEuPathDB" id="TriTrypDB:BCY84_18450"/>
<accession>A0A7J6Y8V0</accession>
<evidence type="ECO:0000256" key="13">
    <source>
        <dbReference type="ARBA" id="ARBA00082119"/>
    </source>
</evidence>
<keyword evidence="4 15" id="KW-0067">ATP-binding</keyword>
<evidence type="ECO:0000313" key="19">
    <source>
        <dbReference type="Proteomes" id="UP000583944"/>
    </source>
</evidence>
<evidence type="ECO:0000256" key="5">
    <source>
        <dbReference type="ARBA" id="ARBA00022843"/>
    </source>
</evidence>
<comment type="subunit">
    <text evidence="8">Interacts with MAEA and WDR26, components of the CTLH complex that contains GID4, RANBP9 and/or RANBP10, MKLN1, MAEA, RMND5A (or alternatively its paralog RMND5B), GID8, ARMC8, WDR26 and YPEL5.</text>
</comment>
<dbReference type="InterPro" id="IPR000608">
    <property type="entry name" value="UBC"/>
</dbReference>
<dbReference type="CDD" id="cd23797">
    <property type="entry name" value="UBCc_UBE2H"/>
    <property type="match status" value="1"/>
</dbReference>
<reference evidence="18 19" key="1">
    <citation type="journal article" date="2019" name="Genome Biol. Evol.">
        <title>Nanopore Sequencing Significantly Improves Genome Assembly of the Protozoan Parasite Trypanosoma cruzi.</title>
        <authorList>
            <person name="Diaz-Viraque F."/>
            <person name="Pita S."/>
            <person name="Greif G."/>
            <person name="de Souza R.C.M."/>
            <person name="Iraola G."/>
            <person name="Robello C."/>
        </authorList>
    </citation>
    <scope>NUCLEOTIDE SEQUENCE [LARGE SCALE GENOMIC DNA]</scope>
    <source>
        <strain evidence="18 19">Berenice</strain>
    </source>
</reference>
<dbReference type="GO" id="GO:0004842">
    <property type="term" value="F:ubiquitin-protein transferase activity"/>
    <property type="evidence" value="ECO:0007669"/>
    <property type="project" value="UniProtKB-ARBA"/>
</dbReference>